<dbReference type="EMBL" id="CAJVRM010000057">
    <property type="protein sequence ID" value="CAG8972885.1"/>
    <property type="molecule type" value="Genomic_DNA"/>
</dbReference>
<evidence type="ECO:0000256" key="1">
    <source>
        <dbReference type="ARBA" id="ARBA00003594"/>
    </source>
</evidence>
<dbReference type="InterPro" id="IPR024758">
    <property type="entry name" value="Inp1"/>
</dbReference>
<feature type="compositionally biased region" description="Low complexity" evidence="6">
    <location>
        <begin position="460"/>
        <end position="472"/>
    </location>
</feature>
<dbReference type="AlphaFoldDB" id="A0A9N9PYJ9"/>
<sequence>MDPTSKPTARRSVSLPPPRSAINSDPQVEILYNLPSVRIVAFTTSSTAAMRQSSSHESPIIEEQPGTLPWVSRSERTIAIGPLRIYRAPGSVAFLNCQNALQPILPKSQSWCVDGDSKFVLQIRKPQYWRIEVPNKDLEERVRVEELKVVLSKVLLFEKTPCPFQRHFTVELPEPPKEPAVKRPWRPVQGPQPYSAPIYEKKRLEDVSPPTRQASQSGRARPKRNERPPTPSKSPTKPPRISVKSKNSGNLDSPPHSPDSQQPTTPTRPLSPPSTIDFNNSPRPHTPATTVGQDDDSTNGSPTNSVQFEDIPSNDDIESTARTDSSLLSQKNLDIINEIELVSEEPAESIPAPKTPTNDKAFLEDDDNVSETDDESDTRNSRFQPAFHPLTLDPPSQALKNGVRSTTAPPVVSFLTSPPSKRRERSPLRILTTADSSSSHSSSVRSFHSIPSWHSPLDPTSPQSPRPSSTSPAYPYPHENIVLPKRAVRVEDDSELSMPRTPGAWESSFSDDESDPKSPQTSPPIKNDSLLTAKHQVETSISGSKIRHRATTSSNSRRGQLSPLPAAVNLFSPPAARRPRHLQTTRHIPTAILQKTCEILLSPPSHLFHLMISIASKIAAGEWRGVLFSGYGDVTWDFEEDYAEGPYSPTDDFGIALPRANLPRRGSRQRPEAIEAGGSWEVD</sequence>
<keyword evidence="5" id="KW-0472">Membrane</keyword>
<feature type="compositionally biased region" description="Low complexity" evidence="6">
    <location>
        <begin position="436"/>
        <end position="452"/>
    </location>
</feature>
<feature type="compositionally biased region" description="Low complexity" evidence="6">
    <location>
        <begin position="252"/>
        <end position="268"/>
    </location>
</feature>
<comment type="similarity">
    <text evidence="3">Belongs to the INP1 family.</text>
</comment>
<feature type="compositionally biased region" description="Acidic residues" evidence="6">
    <location>
        <begin position="364"/>
        <end position="376"/>
    </location>
</feature>
<proteinExistence type="inferred from homology"/>
<dbReference type="OrthoDB" id="4097008at2759"/>
<dbReference type="GO" id="GO:0045033">
    <property type="term" value="P:peroxisome inheritance"/>
    <property type="evidence" value="ECO:0007669"/>
    <property type="project" value="InterPro"/>
</dbReference>
<evidence type="ECO:0000256" key="5">
    <source>
        <dbReference type="ARBA" id="ARBA00023136"/>
    </source>
</evidence>
<organism evidence="7 8">
    <name type="scientific">Hymenoscyphus albidus</name>
    <dbReference type="NCBI Taxonomy" id="595503"/>
    <lineage>
        <taxon>Eukaryota</taxon>
        <taxon>Fungi</taxon>
        <taxon>Dikarya</taxon>
        <taxon>Ascomycota</taxon>
        <taxon>Pezizomycotina</taxon>
        <taxon>Leotiomycetes</taxon>
        <taxon>Helotiales</taxon>
        <taxon>Helotiaceae</taxon>
        <taxon>Hymenoscyphus</taxon>
    </lineage>
</organism>
<evidence type="ECO:0000313" key="8">
    <source>
        <dbReference type="Proteomes" id="UP000701801"/>
    </source>
</evidence>
<name>A0A9N9PYJ9_9HELO</name>
<feature type="compositionally biased region" description="Polar residues" evidence="6">
    <location>
        <begin position="276"/>
        <end position="307"/>
    </location>
</feature>
<comment type="function">
    <text evidence="1">Required for peroxisome inheritance.</text>
</comment>
<keyword evidence="8" id="KW-1185">Reference proteome</keyword>
<comment type="caution">
    <text evidence="7">The sequence shown here is derived from an EMBL/GenBank/DDBJ whole genome shotgun (WGS) entry which is preliminary data.</text>
</comment>
<feature type="compositionally biased region" description="Polar residues" evidence="6">
    <location>
        <begin position="403"/>
        <end position="419"/>
    </location>
</feature>
<gene>
    <name evidence="7" type="ORF">HYALB_00001305</name>
</gene>
<evidence type="ECO:0000256" key="2">
    <source>
        <dbReference type="ARBA" id="ARBA00004421"/>
    </source>
</evidence>
<evidence type="ECO:0000313" key="7">
    <source>
        <dbReference type="EMBL" id="CAG8972885.1"/>
    </source>
</evidence>
<feature type="compositionally biased region" description="Pro residues" evidence="6">
    <location>
        <begin position="228"/>
        <end position="238"/>
    </location>
</feature>
<feature type="region of interest" description="Disordered" evidence="6">
    <location>
        <begin position="649"/>
        <end position="683"/>
    </location>
</feature>
<comment type="subcellular location">
    <subcellularLocation>
        <location evidence="2">Peroxisome membrane</location>
        <topology evidence="2">Peripheral membrane protein</topology>
    </subcellularLocation>
</comment>
<accession>A0A9N9PYJ9</accession>
<feature type="region of interest" description="Disordered" evidence="6">
    <location>
        <begin position="1"/>
        <end position="21"/>
    </location>
</feature>
<evidence type="ECO:0000256" key="4">
    <source>
        <dbReference type="ARBA" id="ARBA00021397"/>
    </source>
</evidence>
<evidence type="ECO:0000256" key="3">
    <source>
        <dbReference type="ARBA" id="ARBA00010707"/>
    </source>
</evidence>
<feature type="compositionally biased region" description="Polar residues" evidence="6">
    <location>
        <begin position="320"/>
        <end position="332"/>
    </location>
</feature>
<protein>
    <recommendedName>
        <fullName evidence="4">Inheritance of peroxisomes protein 1</fullName>
    </recommendedName>
</protein>
<reference evidence="7" key="1">
    <citation type="submission" date="2021-07" db="EMBL/GenBank/DDBJ databases">
        <authorList>
            <person name="Durling M."/>
        </authorList>
    </citation>
    <scope>NUCLEOTIDE SEQUENCE</scope>
</reference>
<dbReference type="Proteomes" id="UP000701801">
    <property type="component" value="Unassembled WGS sequence"/>
</dbReference>
<dbReference type="Pfam" id="PF12634">
    <property type="entry name" value="Inp1"/>
    <property type="match status" value="1"/>
</dbReference>
<dbReference type="GO" id="GO:0005780">
    <property type="term" value="C:extrinsic component of intraperoxisomal membrane"/>
    <property type="evidence" value="ECO:0007669"/>
    <property type="project" value="InterPro"/>
</dbReference>
<feature type="region of interest" description="Disordered" evidence="6">
    <location>
        <begin position="174"/>
        <end position="565"/>
    </location>
</feature>
<evidence type="ECO:0000256" key="6">
    <source>
        <dbReference type="SAM" id="MobiDB-lite"/>
    </source>
</evidence>